<dbReference type="Gene3D" id="3.60.40.10">
    <property type="entry name" value="PPM-type phosphatase domain"/>
    <property type="match status" value="1"/>
</dbReference>
<reference evidence="2 3" key="1">
    <citation type="submission" date="2015-01" db="EMBL/GenBank/DDBJ databases">
        <title>Comparative genomics of non-oral Prevotella species.</title>
        <authorList>
            <person name="Accetto T."/>
            <person name="Nograsek B."/>
            <person name="Avgustin G."/>
        </authorList>
    </citation>
    <scope>NUCLEOTIDE SEQUENCE [LARGE SCALE GENOMIC DNA]</scope>
    <source>
        <strain evidence="2 3">P5-119</strain>
    </source>
</reference>
<evidence type="ECO:0000259" key="1">
    <source>
        <dbReference type="Pfam" id="PF13672"/>
    </source>
</evidence>
<keyword evidence="3" id="KW-1185">Reference proteome</keyword>
<protein>
    <recommendedName>
        <fullName evidence="1">PPM-type phosphatase domain-containing protein</fullName>
    </recommendedName>
</protein>
<sequence>MRYVYNQTVKGASHADAGKECQDASLSWTDDDLAIIVVSDGHSGEKHSNSATGAALASQITQNHLREFCNDVDAKWLSHQSDDNIKRLCTSILAEWTREIDELEEGADIVSYGCTLIAFAQTKHFWFALQIGDGRCVMQNKAGEWIQPIPWDDRCILNMTTSLCDENAANEFRFAYGDVESIPKAVFLCSDGIDGTFGSGELLYGFYGNIIKSINDDGIENVVSQLPEVLSHYSRTVSKDDMSIAFVLNDT</sequence>
<comment type="caution">
    <text evidence="2">The sequence shown here is derived from an EMBL/GenBank/DDBJ whole genome shotgun (WGS) entry which is preliminary data.</text>
</comment>
<dbReference type="OrthoDB" id="9805674at2"/>
<dbReference type="InterPro" id="IPR001932">
    <property type="entry name" value="PPM-type_phosphatase-like_dom"/>
</dbReference>
<dbReference type="InterPro" id="IPR036457">
    <property type="entry name" value="PPM-type-like_dom_sf"/>
</dbReference>
<evidence type="ECO:0000313" key="2">
    <source>
        <dbReference type="EMBL" id="KIP61319.1"/>
    </source>
</evidence>
<accession>A0A0D0HBH8</accession>
<dbReference type="SUPFAM" id="SSF81606">
    <property type="entry name" value="PP2C-like"/>
    <property type="match status" value="1"/>
</dbReference>
<gene>
    <name evidence="2" type="ORF">ST44_09605</name>
</gene>
<evidence type="ECO:0000313" key="3">
    <source>
        <dbReference type="Proteomes" id="UP000032046"/>
    </source>
</evidence>
<dbReference type="STRING" id="1602171.ST44_09605"/>
<name>A0A0D0HBH8_9BACT</name>
<organism evidence="2 3">
    <name type="scientific">Prevotella pectinovora</name>
    <dbReference type="NCBI Taxonomy" id="1602169"/>
    <lineage>
        <taxon>Bacteria</taxon>
        <taxon>Pseudomonadati</taxon>
        <taxon>Bacteroidota</taxon>
        <taxon>Bacteroidia</taxon>
        <taxon>Bacteroidales</taxon>
        <taxon>Prevotellaceae</taxon>
        <taxon>Prevotella</taxon>
    </lineage>
</organism>
<dbReference type="EMBL" id="JXQK01000067">
    <property type="protein sequence ID" value="KIP61319.1"/>
    <property type="molecule type" value="Genomic_DNA"/>
</dbReference>
<feature type="domain" description="PPM-type phosphatase" evidence="1">
    <location>
        <begin position="11"/>
        <end position="229"/>
    </location>
</feature>
<dbReference type="Proteomes" id="UP000032046">
    <property type="component" value="Unassembled WGS sequence"/>
</dbReference>
<dbReference type="AlphaFoldDB" id="A0A0D0HBH8"/>
<proteinExistence type="predicted"/>
<dbReference type="RefSeq" id="WP_042519705.1">
    <property type="nucleotide sequence ID" value="NZ_JXQI01000012.1"/>
</dbReference>
<dbReference type="Pfam" id="PF13672">
    <property type="entry name" value="PP2C_2"/>
    <property type="match status" value="1"/>
</dbReference>